<evidence type="ECO:0000313" key="2">
    <source>
        <dbReference type="Proteomes" id="UP000570474"/>
    </source>
</evidence>
<dbReference type="RefSeq" id="WP_168872453.1">
    <property type="nucleotide sequence ID" value="NZ_JABAIA010000002.1"/>
</dbReference>
<dbReference type="InterPro" id="IPR058238">
    <property type="entry name" value="Lant_leader_dom"/>
</dbReference>
<organism evidence="1 2">
    <name type="scientific">Chitinophaga varians</name>
    <dbReference type="NCBI Taxonomy" id="2202339"/>
    <lineage>
        <taxon>Bacteria</taxon>
        <taxon>Pseudomonadati</taxon>
        <taxon>Bacteroidota</taxon>
        <taxon>Chitinophagia</taxon>
        <taxon>Chitinophagales</taxon>
        <taxon>Chitinophagaceae</taxon>
        <taxon>Chitinophaga</taxon>
    </lineage>
</organism>
<reference evidence="1 2" key="1">
    <citation type="submission" date="2020-04" db="EMBL/GenBank/DDBJ databases">
        <authorList>
            <person name="Yin C."/>
        </authorList>
    </citation>
    <scope>NUCLEOTIDE SEQUENCE [LARGE SCALE GENOMIC DNA]</scope>
    <source>
        <strain evidence="1 2">Ae27</strain>
    </source>
</reference>
<dbReference type="EMBL" id="JABAIA010000002">
    <property type="protein sequence ID" value="NLR66535.1"/>
    <property type="molecule type" value="Genomic_DNA"/>
</dbReference>
<sequence>MQPEKLSLDKKLFLQKETIAVMNETDVIDSPQAVSAPFRTALSMDSPLRCWPCCAQPNTQAGCPN</sequence>
<dbReference type="AlphaFoldDB" id="A0A847RZI7"/>
<name>A0A847RZI7_9BACT</name>
<accession>A0A847RZI7</accession>
<protein>
    <submittedName>
        <fullName evidence="1">Uncharacterized protein</fullName>
    </submittedName>
</protein>
<dbReference type="Proteomes" id="UP000570474">
    <property type="component" value="Unassembled WGS sequence"/>
</dbReference>
<keyword evidence="2" id="KW-1185">Reference proteome</keyword>
<proteinExistence type="predicted"/>
<comment type="caution">
    <text evidence="1">The sequence shown here is derived from an EMBL/GenBank/DDBJ whole genome shotgun (WGS) entry which is preliminary data.</text>
</comment>
<evidence type="ECO:0000313" key="1">
    <source>
        <dbReference type="EMBL" id="NLR66535.1"/>
    </source>
</evidence>
<dbReference type="NCBIfam" id="NF038153">
    <property type="entry name" value="lant_leader_L1a"/>
    <property type="match status" value="1"/>
</dbReference>
<gene>
    <name evidence="1" type="ORF">HGH92_19655</name>
</gene>